<evidence type="ECO:0000256" key="5">
    <source>
        <dbReference type="ARBA" id="ARBA00022490"/>
    </source>
</evidence>
<dbReference type="GO" id="GO:0006487">
    <property type="term" value="P:protein N-linked glycosylation"/>
    <property type="evidence" value="ECO:0007669"/>
    <property type="project" value="TreeGrafter"/>
</dbReference>
<dbReference type="EC" id="2.6.1.16" evidence="3 10"/>
<keyword evidence="7 10" id="KW-0808">Transferase</keyword>
<evidence type="ECO:0000256" key="8">
    <source>
        <dbReference type="ARBA" id="ARBA00022737"/>
    </source>
</evidence>
<dbReference type="Proteomes" id="UP000320300">
    <property type="component" value="Unassembled WGS sequence"/>
</dbReference>
<accession>A0A521C4L1</accession>
<feature type="active site" description="For Fru-6P isomerization activity" evidence="10">
    <location>
        <position position="607"/>
    </location>
</feature>
<dbReference type="InterPro" id="IPR047084">
    <property type="entry name" value="GFAT_N"/>
</dbReference>
<keyword evidence="6 10" id="KW-0032">Aminotransferase</keyword>
<proteinExistence type="inferred from homology"/>
<dbReference type="OrthoDB" id="106547at2"/>
<dbReference type="EMBL" id="FXTN01000003">
    <property type="protein sequence ID" value="SMO54344.1"/>
    <property type="molecule type" value="Genomic_DNA"/>
</dbReference>
<dbReference type="GO" id="GO:0097367">
    <property type="term" value="F:carbohydrate derivative binding"/>
    <property type="evidence" value="ECO:0007669"/>
    <property type="project" value="InterPro"/>
</dbReference>
<dbReference type="SUPFAM" id="SSF53697">
    <property type="entry name" value="SIS domain"/>
    <property type="match status" value="1"/>
</dbReference>
<dbReference type="GO" id="GO:0005829">
    <property type="term" value="C:cytosol"/>
    <property type="evidence" value="ECO:0007669"/>
    <property type="project" value="TreeGrafter"/>
</dbReference>
<sequence>MCGIVGYIGHREAWPIVLKGLKRLEYRGYDSAGISLINDHGLNIYKKVGKVQELENFSAGKNLSGTIGMGHTRWATHGIPSDRNSHPHTSNDGRLTIIHNGIIENYAVLKEELASRGHVFNSDTDTEVLIHLIEEIYKKENVDLLEAVRLALHQVSGAYAIVVMDEEQPNELIVARKGSPLVIGVGTGEYFIASDATPIIEYTKNVIYLNDNEIALVKRDELVIKRLDNVVQTPYIQELELKLEMLEKGGYEHFMLKEIFEQTRSIRDCLRGRIYANEGRVQLGGIKEYADKLKNIDRIIIVACGTSWHAGLVGEYLIEEYARIPVEVEYASEFRYRNPIITEKDIVIAISQSGETADTMAAIQMAKERGATIFGVCNVVGASIPRLTHAGVYTHAGPEIGVASTKAFTAQVTVLTLMAFYMAQQKGTLTQAKLVELLTELDHIPEKIEKALESNALIEKIAHKFKDSRNCLFLGRGSGFPVALEGALKLKEISYIHAEGYPAAEMKHGPIALIDEEMPVVVIATKNSSYEKVISNIQEVKARKGIVLAIVTEGDTEVRSMVDYCIEIPDASEAFLPLLATIPLQLLAYHIALLRGCNVDQPRNLAKSVTVE</sequence>
<dbReference type="AlphaFoldDB" id="A0A521C4L1"/>
<keyword evidence="8" id="KW-0677">Repeat</keyword>
<dbReference type="RefSeq" id="WP_142527412.1">
    <property type="nucleotide sequence ID" value="NZ_CBCSJO010000004.1"/>
</dbReference>
<dbReference type="GO" id="GO:0006047">
    <property type="term" value="P:UDP-N-acetylglucosamine metabolic process"/>
    <property type="evidence" value="ECO:0007669"/>
    <property type="project" value="TreeGrafter"/>
</dbReference>
<dbReference type="InterPro" id="IPR017932">
    <property type="entry name" value="GATase_2_dom"/>
</dbReference>
<dbReference type="InterPro" id="IPR001347">
    <property type="entry name" value="SIS_dom"/>
</dbReference>
<dbReference type="FunFam" id="3.40.50.10490:FF:000001">
    <property type="entry name" value="Glutamine--fructose-6-phosphate aminotransferase [isomerizing]"/>
    <property type="match status" value="1"/>
</dbReference>
<name>A0A521C4L1_9SPHI</name>
<dbReference type="GO" id="GO:0006002">
    <property type="term" value="P:fructose 6-phosphate metabolic process"/>
    <property type="evidence" value="ECO:0007669"/>
    <property type="project" value="TreeGrafter"/>
</dbReference>
<organism evidence="13 14">
    <name type="scientific">Pedobacter westerhofensis</name>
    <dbReference type="NCBI Taxonomy" id="425512"/>
    <lineage>
        <taxon>Bacteria</taxon>
        <taxon>Pseudomonadati</taxon>
        <taxon>Bacteroidota</taxon>
        <taxon>Sphingobacteriia</taxon>
        <taxon>Sphingobacteriales</taxon>
        <taxon>Sphingobacteriaceae</taxon>
        <taxon>Pedobacter</taxon>
    </lineage>
</organism>
<dbReference type="PANTHER" id="PTHR10937">
    <property type="entry name" value="GLUCOSAMINE--FRUCTOSE-6-PHOSPHATE AMINOTRANSFERASE, ISOMERIZING"/>
    <property type="match status" value="1"/>
</dbReference>
<dbReference type="InterPro" id="IPR005855">
    <property type="entry name" value="GFAT"/>
</dbReference>
<keyword evidence="9" id="KW-0315">Glutamine amidotransferase</keyword>
<keyword evidence="14" id="KW-1185">Reference proteome</keyword>
<feature type="domain" description="SIS" evidence="12">
    <location>
        <begin position="461"/>
        <end position="602"/>
    </location>
</feature>
<evidence type="ECO:0000256" key="3">
    <source>
        <dbReference type="ARBA" id="ARBA00012916"/>
    </source>
</evidence>
<dbReference type="GO" id="GO:0046349">
    <property type="term" value="P:amino sugar biosynthetic process"/>
    <property type="evidence" value="ECO:0007669"/>
    <property type="project" value="UniProtKB-ARBA"/>
</dbReference>
<dbReference type="InterPro" id="IPR046348">
    <property type="entry name" value="SIS_dom_sf"/>
</dbReference>
<dbReference type="FunFam" id="3.60.20.10:FF:000006">
    <property type="entry name" value="Glutamine--fructose-6-phosphate aminotransferase [isomerizing]"/>
    <property type="match status" value="1"/>
</dbReference>
<dbReference type="Pfam" id="PF01380">
    <property type="entry name" value="SIS"/>
    <property type="match status" value="2"/>
</dbReference>
<evidence type="ECO:0000256" key="7">
    <source>
        <dbReference type="ARBA" id="ARBA00022679"/>
    </source>
</evidence>
<dbReference type="Gene3D" id="3.60.20.10">
    <property type="entry name" value="Glutamine Phosphoribosylpyrophosphate, subunit 1, domain 1"/>
    <property type="match status" value="1"/>
</dbReference>
<dbReference type="Pfam" id="PF13522">
    <property type="entry name" value="GATase_6"/>
    <property type="match status" value="1"/>
</dbReference>
<evidence type="ECO:0000256" key="1">
    <source>
        <dbReference type="ARBA" id="ARBA00001031"/>
    </source>
</evidence>
<evidence type="ECO:0000256" key="2">
    <source>
        <dbReference type="ARBA" id="ARBA00004496"/>
    </source>
</evidence>
<feature type="domain" description="Glutamine amidotransferase type-2" evidence="11">
    <location>
        <begin position="2"/>
        <end position="220"/>
    </location>
</feature>
<evidence type="ECO:0000259" key="12">
    <source>
        <dbReference type="PROSITE" id="PS51464"/>
    </source>
</evidence>
<dbReference type="NCBIfam" id="TIGR01135">
    <property type="entry name" value="glmS"/>
    <property type="match status" value="1"/>
</dbReference>
<evidence type="ECO:0000256" key="9">
    <source>
        <dbReference type="ARBA" id="ARBA00022962"/>
    </source>
</evidence>
<evidence type="ECO:0000256" key="4">
    <source>
        <dbReference type="ARBA" id="ARBA00016090"/>
    </source>
</evidence>
<comment type="subcellular location">
    <subcellularLocation>
        <location evidence="2 10">Cytoplasm</location>
    </subcellularLocation>
</comment>
<dbReference type="PANTHER" id="PTHR10937:SF0">
    <property type="entry name" value="GLUTAMINE--FRUCTOSE-6-PHOSPHATE TRANSAMINASE (ISOMERIZING)"/>
    <property type="match status" value="1"/>
</dbReference>
<comment type="catalytic activity">
    <reaction evidence="1 10">
        <text>D-fructose 6-phosphate + L-glutamine = D-glucosamine 6-phosphate + L-glutamate</text>
        <dbReference type="Rhea" id="RHEA:13237"/>
        <dbReference type="ChEBI" id="CHEBI:29985"/>
        <dbReference type="ChEBI" id="CHEBI:58359"/>
        <dbReference type="ChEBI" id="CHEBI:58725"/>
        <dbReference type="ChEBI" id="CHEBI:61527"/>
        <dbReference type="EC" id="2.6.1.16"/>
    </reaction>
</comment>
<dbReference type="GO" id="GO:0004360">
    <property type="term" value="F:glutamine-fructose-6-phosphate transaminase (isomerizing) activity"/>
    <property type="evidence" value="ECO:0007669"/>
    <property type="project" value="UniProtKB-UniRule"/>
</dbReference>
<dbReference type="FunFam" id="3.40.50.10490:FF:000002">
    <property type="entry name" value="Glutamine--fructose-6-phosphate aminotransferase [isomerizing]"/>
    <property type="match status" value="1"/>
</dbReference>
<dbReference type="CDD" id="cd00714">
    <property type="entry name" value="GFAT"/>
    <property type="match status" value="1"/>
</dbReference>
<dbReference type="NCBIfam" id="NF001484">
    <property type="entry name" value="PRK00331.1"/>
    <property type="match status" value="1"/>
</dbReference>
<dbReference type="InterPro" id="IPR029055">
    <property type="entry name" value="Ntn_hydrolases_N"/>
</dbReference>
<evidence type="ECO:0000259" key="11">
    <source>
        <dbReference type="PROSITE" id="PS51278"/>
    </source>
</evidence>
<dbReference type="InterPro" id="IPR035490">
    <property type="entry name" value="GlmS/FrlB_SIS"/>
</dbReference>
<comment type="function">
    <text evidence="10">Catalyzes the first step in hexosamine metabolism, converting fructose-6P into glucosamine-6P using glutamine as a nitrogen source.</text>
</comment>
<reference evidence="13 14" key="1">
    <citation type="submission" date="2017-05" db="EMBL/GenBank/DDBJ databases">
        <authorList>
            <person name="Varghese N."/>
            <person name="Submissions S."/>
        </authorList>
    </citation>
    <scope>NUCLEOTIDE SEQUENCE [LARGE SCALE GENOMIC DNA]</scope>
    <source>
        <strain evidence="13 14">DSM 19036</strain>
    </source>
</reference>
<evidence type="ECO:0000256" key="6">
    <source>
        <dbReference type="ARBA" id="ARBA00022576"/>
    </source>
</evidence>
<dbReference type="SUPFAM" id="SSF56235">
    <property type="entry name" value="N-terminal nucleophile aminohydrolases (Ntn hydrolases)"/>
    <property type="match status" value="1"/>
</dbReference>
<dbReference type="CDD" id="cd05008">
    <property type="entry name" value="SIS_GlmS_GlmD_1"/>
    <property type="match status" value="1"/>
</dbReference>
<dbReference type="GO" id="GO:0005975">
    <property type="term" value="P:carbohydrate metabolic process"/>
    <property type="evidence" value="ECO:0007669"/>
    <property type="project" value="UniProtKB-UniRule"/>
</dbReference>
<gene>
    <name evidence="10" type="primary">glmS</name>
    <name evidence="13" type="ORF">SAMN06265348_103211</name>
</gene>
<dbReference type="HAMAP" id="MF_00164">
    <property type="entry name" value="GlmS"/>
    <property type="match status" value="1"/>
</dbReference>
<dbReference type="Gene3D" id="3.40.50.10490">
    <property type="entry name" value="Glucose-6-phosphate isomerase like protein, domain 1"/>
    <property type="match status" value="2"/>
</dbReference>
<dbReference type="InterPro" id="IPR035466">
    <property type="entry name" value="GlmS/AgaS_SIS"/>
</dbReference>
<feature type="domain" description="SIS" evidence="12">
    <location>
        <begin position="289"/>
        <end position="428"/>
    </location>
</feature>
<keyword evidence="5 10" id="KW-0963">Cytoplasm</keyword>
<protein>
    <recommendedName>
        <fullName evidence="4 10">Glutamine--fructose-6-phosphate aminotransferase [isomerizing]</fullName>
        <ecNumber evidence="3 10">2.6.1.16</ecNumber>
    </recommendedName>
    <alternativeName>
        <fullName evidence="10">D-fructose-6-phosphate amidotransferase</fullName>
    </alternativeName>
    <alternativeName>
        <fullName evidence="10">GFAT</fullName>
    </alternativeName>
    <alternativeName>
        <fullName evidence="10">Glucosamine-6-phosphate synthase</fullName>
    </alternativeName>
    <alternativeName>
        <fullName evidence="10">Hexosephosphate aminotransferase</fullName>
    </alternativeName>
    <alternativeName>
        <fullName evidence="10">L-glutamine--D-fructose-6-phosphate amidotransferase</fullName>
    </alternativeName>
</protein>
<evidence type="ECO:0000256" key="10">
    <source>
        <dbReference type="HAMAP-Rule" id="MF_00164"/>
    </source>
</evidence>
<dbReference type="PROSITE" id="PS51464">
    <property type="entry name" value="SIS"/>
    <property type="match status" value="2"/>
</dbReference>
<feature type="active site" description="Nucleophile; for GATase activity" evidence="10">
    <location>
        <position position="2"/>
    </location>
</feature>
<dbReference type="CDD" id="cd05009">
    <property type="entry name" value="SIS_GlmS_GlmD_2"/>
    <property type="match status" value="1"/>
</dbReference>
<feature type="initiator methionine" description="Removed" evidence="10">
    <location>
        <position position="1"/>
    </location>
</feature>
<comment type="subunit">
    <text evidence="10">Homodimer.</text>
</comment>
<evidence type="ECO:0000313" key="14">
    <source>
        <dbReference type="Proteomes" id="UP000320300"/>
    </source>
</evidence>
<dbReference type="PROSITE" id="PS51278">
    <property type="entry name" value="GATASE_TYPE_2"/>
    <property type="match status" value="1"/>
</dbReference>
<evidence type="ECO:0000313" key="13">
    <source>
        <dbReference type="EMBL" id="SMO54344.1"/>
    </source>
</evidence>